<keyword evidence="3" id="KW-0472">Membrane</keyword>
<dbReference type="InterPro" id="IPR001304">
    <property type="entry name" value="C-type_lectin-like"/>
</dbReference>
<proteinExistence type="predicted"/>
<dbReference type="Gene3D" id="3.10.100.10">
    <property type="entry name" value="Mannose-Binding Protein A, subunit A"/>
    <property type="match status" value="1"/>
</dbReference>
<organism evidence="5 6">
    <name type="scientific">Apodemus speciosus</name>
    <name type="common">Large Japanese field mouse</name>
    <dbReference type="NCBI Taxonomy" id="105296"/>
    <lineage>
        <taxon>Eukaryota</taxon>
        <taxon>Metazoa</taxon>
        <taxon>Chordata</taxon>
        <taxon>Craniata</taxon>
        <taxon>Vertebrata</taxon>
        <taxon>Euteleostomi</taxon>
        <taxon>Mammalia</taxon>
        <taxon>Eutheria</taxon>
        <taxon>Euarchontoglires</taxon>
        <taxon>Glires</taxon>
        <taxon>Rodentia</taxon>
        <taxon>Myomorpha</taxon>
        <taxon>Muroidea</taxon>
        <taxon>Muridae</taxon>
        <taxon>Murinae</taxon>
        <taxon>Apodemus</taxon>
    </lineage>
</organism>
<evidence type="ECO:0000256" key="3">
    <source>
        <dbReference type="SAM" id="Phobius"/>
    </source>
</evidence>
<dbReference type="SMART" id="SM00034">
    <property type="entry name" value="CLECT"/>
    <property type="match status" value="1"/>
</dbReference>
<evidence type="ECO:0000313" key="5">
    <source>
        <dbReference type="EMBL" id="GAB1292949.1"/>
    </source>
</evidence>
<keyword evidence="2" id="KW-1015">Disulfide bond</keyword>
<dbReference type="InterPro" id="IPR016187">
    <property type="entry name" value="CTDL_fold"/>
</dbReference>
<reference evidence="5 6" key="1">
    <citation type="submission" date="2024-08" db="EMBL/GenBank/DDBJ databases">
        <title>The draft genome of Apodemus speciosus.</title>
        <authorList>
            <person name="Nabeshima K."/>
            <person name="Suzuki S."/>
            <person name="Onuma M."/>
        </authorList>
    </citation>
    <scope>NUCLEOTIDE SEQUENCE [LARGE SCALE GENOMIC DNA]</scope>
    <source>
        <strain evidence="5">IB14-021</strain>
    </source>
</reference>
<evidence type="ECO:0000256" key="1">
    <source>
        <dbReference type="ARBA" id="ARBA00022734"/>
    </source>
</evidence>
<evidence type="ECO:0000259" key="4">
    <source>
        <dbReference type="PROSITE" id="PS50041"/>
    </source>
</evidence>
<evidence type="ECO:0000313" key="6">
    <source>
        <dbReference type="Proteomes" id="UP001623349"/>
    </source>
</evidence>
<feature type="domain" description="C-type lectin" evidence="4">
    <location>
        <begin position="94"/>
        <end position="209"/>
    </location>
</feature>
<dbReference type="Proteomes" id="UP001623349">
    <property type="component" value="Unassembled WGS sequence"/>
</dbReference>
<dbReference type="PROSITE" id="PS00615">
    <property type="entry name" value="C_TYPE_LECTIN_1"/>
    <property type="match status" value="1"/>
</dbReference>
<keyword evidence="3" id="KW-0812">Transmembrane</keyword>
<dbReference type="InterPro" id="IPR033989">
    <property type="entry name" value="CD209-like_CTLD"/>
</dbReference>
<dbReference type="EMBL" id="BAAFST010000008">
    <property type="protein sequence ID" value="GAB1292949.1"/>
    <property type="molecule type" value="Genomic_DNA"/>
</dbReference>
<dbReference type="PANTHER" id="PTHR46746">
    <property type="entry name" value="KILLER CELL LECTIN-LIKE RECEPTOR SUBFAMILY F MEMBER 2"/>
    <property type="match status" value="1"/>
</dbReference>
<name>A0ABQ0F0X1_APOSI</name>
<keyword evidence="3" id="KW-1133">Transmembrane helix</keyword>
<dbReference type="Pfam" id="PF00059">
    <property type="entry name" value="Lectin_C"/>
    <property type="match status" value="1"/>
</dbReference>
<dbReference type="InterPro" id="IPR018378">
    <property type="entry name" value="C-type_lectin_CS"/>
</dbReference>
<protein>
    <submittedName>
        <fullName evidence="5">CD209 antigen-like protein E</fullName>
    </submittedName>
</protein>
<feature type="transmembrane region" description="Helical" evidence="3">
    <location>
        <begin position="33"/>
        <end position="55"/>
    </location>
</feature>
<keyword evidence="1" id="KW-0430">Lectin</keyword>
<sequence length="218" mass="25316">MTVFSLSSSQCEEPIYDEETDVKGEIGYVRHGVVPLVLQLLFFILFSGVLVAFLLQVPKFPCTQDQEEIYKKLMQLKTRIDLLCRPCSWDWMHFHGNCYFFSITKRNWSDSLIACKEVGAQLIIIESDEEQAFLQKMYMIKGHLWIGLSDIKQEGSWQWVDGSPLSPSFKNKYWTSWETEDVSENDCVELTDDGWNDTNCSLKKFWICKKSSVSCTNN</sequence>
<keyword evidence="6" id="KW-1185">Reference proteome</keyword>
<dbReference type="InterPro" id="IPR051379">
    <property type="entry name" value="C-type_Lectin_Receptor_IMM"/>
</dbReference>
<dbReference type="PANTHER" id="PTHR46746:SF9">
    <property type="entry name" value="CD209 ANTIGEN-LIKE PROTEIN C-LIKE"/>
    <property type="match status" value="1"/>
</dbReference>
<dbReference type="PROSITE" id="PS50041">
    <property type="entry name" value="C_TYPE_LECTIN_2"/>
    <property type="match status" value="1"/>
</dbReference>
<accession>A0ABQ0F0X1</accession>
<dbReference type="SUPFAM" id="SSF56436">
    <property type="entry name" value="C-type lectin-like"/>
    <property type="match status" value="1"/>
</dbReference>
<dbReference type="InterPro" id="IPR016186">
    <property type="entry name" value="C-type_lectin-like/link_sf"/>
</dbReference>
<evidence type="ECO:0000256" key="2">
    <source>
        <dbReference type="ARBA" id="ARBA00023157"/>
    </source>
</evidence>
<dbReference type="CDD" id="cd03590">
    <property type="entry name" value="CLECT_DC-SIGN_like"/>
    <property type="match status" value="1"/>
</dbReference>
<comment type="caution">
    <text evidence="5">The sequence shown here is derived from an EMBL/GenBank/DDBJ whole genome shotgun (WGS) entry which is preliminary data.</text>
</comment>
<gene>
    <name evidence="5" type="ORF">APTSU1_000818000</name>
</gene>